<evidence type="ECO:0000259" key="7">
    <source>
        <dbReference type="Pfam" id="PF00924"/>
    </source>
</evidence>
<dbReference type="Proteomes" id="UP000748752">
    <property type="component" value="Unassembled WGS sequence"/>
</dbReference>
<dbReference type="Pfam" id="PF00924">
    <property type="entry name" value="MS_channel_2nd"/>
    <property type="match status" value="1"/>
</dbReference>
<accession>A0ABS1CEW0</accession>
<organism evidence="8 9">
    <name type="scientific">Thiohalocapsa halophila</name>
    <dbReference type="NCBI Taxonomy" id="69359"/>
    <lineage>
        <taxon>Bacteria</taxon>
        <taxon>Pseudomonadati</taxon>
        <taxon>Pseudomonadota</taxon>
        <taxon>Gammaproteobacteria</taxon>
        <taxon>Chromatiales</taxon>
        <taxon>Chromatiaceae</taxon>
        <taxon>Thiohalocapsa</taxon>
    </lineage>
</organism>
<protein>
    <recommendedName>
        <fullName evidence="7">Mechanosensitive ion channel MscS domain-containing protein</fullName>
    </recommendedName>
</protein>
<dbReference type="EMBL" id="NRRV01000008">
    <property type="protein sequence ID" value="MBK1630054.1"/>
    <property type="molecule type" value="Genomic_DNA"/>
</dbReference>
<evidence type="ECO:0000313" key="8">
    <source>
        <dbReference type="EMBL" id="MBK1630054.1"/>
    </source>
</evidence>
<dbReference type="InterPro" id="IPR006685">
    <property type="entry name" value="MscS_channel_2nd"/>
</dbReference>
<keyword evidence="5" id="KW-0472">Membrane</keyword>
<feature type="region of interest" description="Disordered" evidence="6">
    <location>
        <begin position="1"/>
        <end position="140"/>
    </location>
</feature>
<dbReference type="InterPro" id="IPR010920">
    <property type="entry name" value="LSM_dom_sf"/>
</dbReference>
<evidence type="ECO:0000256" key="2">
    <source>
        <dbReference type="ARBA" id="ARBA00022475"/>
    </source>
</evidence>
<dbReference type="InterPro" id="IPR045276">
    <property type="entry name" value="YbiO_bact"/>
</dbReference>
<evidence type="ECO:0000256" key="3">
    <source>
        <dbReference type="ARBA" id="ARBA00022692"/>
    </source>
</evidence>
<evidence type="ECO:0000256" key="4">
    <source>
        <dbReference type="ARBA" id="ARBA00022989"/>
    </source>
</evidence>
<feature type="domain" description="Mechanosensitive ion channel MscS" evidence="7">
    <location>
        <begin position="142"/>
        <end position="194"/>
    </location>
</feature>
<reference evidence="8 9" key="1">
    <citation type="journal article" date="2020" name="Microorganisms">
        <title>Osmotic Adaptation and Compatible Solute Biosynthesis of Phototrophic Bacteria as Revealed from Genome Analyses.</title>
        <authorList>
            <person name="Imhoff J.F."/>
            <person name="Rahn T."/>
            <person name="Kunzel S."/>
            <person name="Keller A."/>
            <person name="Neulinger S.C."/>
        </authorList>
    </citation>
    <scope>NUCLEOTIDE SEQUENCE [LARGE SCALE GENOMIC DNA]</scope>
    <source>
        <strain evidence="8 9">DSM 6210</strain>
    </source>
</reference>
<dbReference type="SUPFAM" id="SSF50182">
    <property type="entry name" value="Sm-like ribonucleoproteins"/>
    <property type="match status" value="1"/>
</dbReference>
<dbReference type="PANTHER" id="PTHR30460">
    <property type="entry name" value="MODERATE CONDUCTANCE MECHANOSENSITIVE CHANNEL YBIO"/>
    <property type="match status" value="1"/>
</dbReference>
<dbReference type="PANTHER" id="PTHR30460:SF0">
    <property type="entry name" value="MODERATE CONDUCTANCE MECHANOSENSITIVE CHANNEL YBIO"/>
    <property type="match status" value="1"/>
</dbReference>
<feature type="compositionally biased region" description="Polar residues" evidence="6">
    <location>
        <begin position="32"/>
        <end position="41"/>
    </location>
</feature>
<sequence>MEPCRLLHHRRGGDPQRAARAPVSPSPRQPGTDGQSRSAPSHSRAADGRGGGEPGDAARPAGRGGRGRRGGRAAPDGRHGAGSRRFGARRRSAAAGGRDRGHGRRPRCCRHPRAAPGRQRLGAAQRPERAHAQSAARLGPGQKRLNVGDWVAVNSSYGVVESIGLRLTTVRGWADGGLTYIRNGEISSVTNYNRGSKANSFARGQKRNSFTGHIMVKVYITNDADPEVVVNIMRRTAAELRAHPDYEHEIHDIWVEPGVNDILPDNNSFEFRALLIGTGMIWHAGRIFRNNAIASLREAGISLPQAHIRITDAAGVHLEDNLGG</sequence>
<name>A0ABS1CEW0_9GAMM</name>
<evidence type="ECO:0000256" key="6">
    <source>
        <dbReference type="SAM" id="MobiDB-lite"/>
    </source>
</evidence>
<evidence type="ECO:0000256" key="5">
    <source>
        <dbReference type="ARBA" id="ARBA00023136"/>
    </source>
</evidence>
<keyword evidence="3" id="KW-0812">Transmembrane</keyword>
<feature type="compositionally biased region" description="Basic residues" evidence="6">
    <location>
        <begin position="1"/>
        <end position="11"/>
    </location>
</feature>
<dbReference type="Gene3D" id="2.30.30.60">
    <property type="match status" value="1"/>
</dbReference>
<keyword evidence="4" id="KW-1133">Transmembrane helix</keyword>
<keyword evidence="2" id="KW-1003">Cell membrane</keyword>
<comment type="subcellular location">
    <subcellularLocation>
        <location evidence="1">Cell membrane</location>
    </subcellularLocation>
</comment>
<evidence type="ECO:0000256" key="1">
    <source>
        <dbReference type="ARBA" id="ARBA00004236"/>
    </source>
</evidence>
<proteinExistence type="predicted"/>
<keyword evidence="9" id="KW-1185">Reference proteome</keyword>
<dbReference type="InterPro" id="IPR023408">
    <property type="entry name" value="MscS_beta-dom_sf"/>
</dbReference>
<comment type="caution">
    <text evidence="8">The sequence shown here is derived from an EMBL/GenBank/DDBJ whole genome shotgun (WGS) entry which is preliminary data.</text>
</comment>
<feature type="compositionally biased region" description="Basic residues" evidence="6">
    <location>
        <begin position="101"/>
        <end position="113"/>
    </location>
</feature>
<gene>
    <name evidence="8" type="ORF">CKO31_04725</name>
</gene>
<evidence type="ECO:0000313" key="9">
    <source>
        <dbReference type="Proteomes" id="UP000748752"/>
    </source>
</evidence>